<proteinExistence type="predicted"/>
<dbReference type="EMBL" id="JANPWB010000006">
    <property type="protein sequence ID" value="KAJ1182805.1"/>
    <property type="molecule type" value="Genomic_DNA"/>
</dbReference>
<protein>
    <submittedName>
        <fullName evidence="2">Uncharacterized protein</fullName>
    </submittedName>
</protein>
<keyword evidence="3" id="KW-1185">Reference proteome</keyword>
<feature type="region of interest" description="Disordered" evidence="1">
    <location>
        <begin position="1"/>
        <end position="44"/>
    </location>
</feature>
<gene>
    <name evidence="2" type="ORF">NDU88_007982</name>
</gene>
<dbReference type="Proteomes" id="UP001066276">
    <property type="component" value="Chromosome 3_2"/>
</dbReference>
<feature type="compositionally biased region" description="Basic and acidic residues" evidence="1">
    <location>
        <begin position="28"/>
        <end position="41"/>
    </location>
</feature>
<reference evidence="2" key="1">
    <citation type="journal article" date="2022" name="bioRxiv">
        <title>Sequencing and chromosome-scale assembly of the giantPleurodeles waltlgenome.</title>
        <authorList>
            <person name="Brown T."/>
            <person name="Elewa A."/>
            <person name="Iarovenko S."/>
            <person name="Subramanian E."/>
            <person name="Araus A.J."/>
            <person name="Petzold A."/>
            <person name="Susuki M."/>
            <person name="Suzuki K.-i.T."/>
            <person name="Hayashi T."/>
            <person name="Toyoda A."/>
            <person name="Oliveira C."/>
            <person name="Osipova E."/>
            <person name="Leigh N.D."/>
            <person name="Simon A."/>
            <person name="Yun M.H."/>
        </authorList>
    </citation>
    <scope>NUCLEOTIDE SEQUENCE</scope>
    <source>
        <strain evidence="2">20211129_DDA</strain>
        <tissue evidence="2">Liver</tissue>
    </source>
</reference>
<dbReference type="AlphaFoldDB" id="A0AAV7U2U4"/>
<name>A0AAV7U2U4_PLEWA</name>
<feature type="compositionally biased region" description="Low complexity" evidence="1">
    <location>
        <begin position="15"/>
        <end position="27"/>
    </location>
</feature>
<accession>A0AAV7U2U4</accession>
<evidence type="ECO:0000256" key="1">
    <source>
        <dbReference type="SAM" id="MobiDB-lite"/>
    </source>
</evidence>
<sequence>MTLAMRPPCAHPHRAPAGGASGPAACSDGDKHTGIAPEKTRGARSAKGRLMAAEGARAQVCPGDLQAQVSVRRLLDRAVPLPASDLRRCFKAIVGSCLVASHNWPQEGAGLQQMGCH</sequence>
<comment type="caution">
    <text evidence="2">The sequence shown here is derived from an EMBL/GenBank/DDBJ whole genome shotgun (WGS) entry which is preliminary data.</text>
</comment>
<evidence type="ECO:0000313" key="3">
    <source>
        <dbReference type="Proteomes" id="UP001066276"/>
    </source>
</evidence>
<evidence type="ECO:0000313" key="2">
    <source>
        <dbReference type="EMBL" id="KAJ1182805.1"/>
    </source>
</evidence>
<organism evidence="2 3">
    <name type="scientific">Pleurodeles waltl</name>
    <name type="common">Iberian ribbed newt</name>
    <dbReference type="NCBI Taxonomy" id="8319"/>
    <lineage>
        <taxon>Eukaryota</taxon>
        <taxon>Metazoa</taxon>
        <taxon>Chordata</taxon>
        <taxon>Craniata</taxon>
        <taxon>Vertebrata</taxon>
        <taxon>Euteleostomi</taxon>
        <taxon>Amphibia</taxon>
        <taxon>Batrachia</taxon>
        <taxon>Caudata</taxon>
        <taxon>Salamandroidea</taxon>
        <taxon>Salamandridae</taxon>
        <taxon>Pleurodelinae</taxon>
        <taxon>Pleurodeles</taxon>
    </lineage>
</organism>